<dbReference type="Pfam" id="PF12728">
    <property type="entry name" value="HTH_17"/>
    <property type="match status" value="1"/>
</dbReference>
<reference evidence="2" key="1">
    <citation type="submission" date="2021-02" db="EMBL/GenBank/DDBJ databases">
        <title>Skermanella TT6 skin isolate.</title>
        <authorList>
            <person name="Lee K."/>
            <person name="Ganzorig M."/>
        </authorList>
    </citation>
    <scope>NUCLEOTIDE SEQUENCE</scope>
    <source>
        <strain evidence="2">TT6</strain>
    </source>
</reference>
<dbReference type="EMBL" id="CP067425">
    <property type="protein sequence ID" value="QQP94062.1"/>
    <property type="molecule type" value="Genomic_DNA"/>
</dbReference>
<evidence type="ECO:0000313" key="3">
    <source>
        <dbReference type="Proteomes" id="UP000595197"/>
    </source>
</evidence>
<evidence type="ECO:0000259" key="1">
    <source>
        <dbReference type="Pfam" id="PF12728"/>
    </source>
</evidence>
<organism evidence="2 3">
    <name type="scientific">Skermanella cutis</name>
    <dbReference type="NCBI Taxonomy" id="2775420"/>
    <lineage>
        <taxon>Bacteria</taxon>
        <taxon>Pseudomonadati</taxon>
        <taxon>Pseudomonadota</taxon>
        <taxon>Alphaproteobacteria</taxon>
        <taxon>Rhodospirillales</taxon>
        <taxon>Azospirillaceae</taxon>
        <taxon>Skermanella</taxon>
    </lineage>
</organism>
<dbReference type="SUPFAM" id="SSF46955">
    <property type="entry name" value="Putative DNA-binding domain"/>
    <property type="match status" value="1"/>
</dbReference>
<dbReference type="Gene3D" id="1.10.10.10">
    <property type="entry name" value="Winged helix-like DNA-binding domain superfamily/Winged helix DNA-binding domain"/>
    <property type="match status" value="1"/>
</dbReference>
<dbReference type="Proteomes" id="UP000595197">
    <property type="component" value="Plasmid pTT6-5"/>
</dbReference>
<gene>
    <name evidence="2" type="ORF">IGS68_35210</name>
</gene>
<accession>A0ABX7BI59</accession>
<proteinExistence type="predicted"/>
<dbReference type="RefSeq" id="WP_201083970.1">
    <property type="nucleotide sequence ID" value="NZ_CP067425.2"/>
</dbReference>
<dbReference type="InterPro" id="IPR041657">
    <property type="entry name" value="HTH_17"/>
</dbReference>
<evidence type="ECO:0000313" key="2">
    <source>
        <dbReference type="EMBL" id="QQP94062.1"/>
    </source>
</evidence>
<protein>
    <submittedName>
        <fullName evidence="2">Helix-turn-helix domain-containing protein</fullName>
    </submittedName>
</protein>
<feature type="domain" description="Helix-turn-helix" evidence="1">
    <location>
        <begin position="23"/>
        <end position="74"/>
    </location>
</feature>
<dbReference type="InterPro" id="IPR036388">
    <property type="entry name" value="WH-like_DNA-bd_sf"/>
</dbReference>
<name>A0ABX7BI59_9PROT</name>
<sequence length="80" mass="9429">MERSRSAIREEVGRSPKLAGKKFLTPEELAELLDISPKTLQKWRARKTGPQHIRVSYRVIRYELEEVERWLATRAEQTAH</sequence>
<dbReference type="InterPro" id="IPR009061">
    <property type="entry name" value="DNA-bd_dom_put_sf"/>
</dbReference>
<geneLocation type="plasmid" evidence="2 3">
    <name>pTT6-5</name>
</geneLocation>
<keyword evidence="3" id="KW-1185">Reference proteome</keyword>
<keyword evidence="2" id="KW-0614">Plasmid</keyword>